<dbReference type="GO" id="GO:0008237">
    <property type="term" value="F:metallopeptidase activity"/>
    <property type="evidence" value="ECO:0007669"/>
    <property type="project" value="UniProtKB-KW"/>
</dbReference>
<evidence type="ECO:0000256" key="8">
    <source>
        <dbReference type="ARBA" id="ARBA00022723"/>
    </source>
</evidence>
<protein>
    <recommendedName>
        <fullName evidence="5">Aminopeptidase N</fullName>
        <ecNumber evidence="4">3.4.11.2</ecNumber>
    </recommendedName>
</protein>
<feature type="binding site" evidence="14">
    <location>
        <position position="319"/>
    </location>
    <ligand>
        <name>Zn(2+)</name>
        <dbReference type="ChEBI" id="CHEBI:29105"/>
        <note>catalytic</note>
    </ligand>
</feature>
<evidence type="ECO:0000256" key="4">
    <source>
        <dbReference type="ARBA" id="ARBA00012564"/>
    </source>
</evidence>
<dbReference type="Gene3D" id="1.25.40.320">
    <property type="entry name" value="Peptidase M1, leukotriene A4 hydrolase/aminopeptidase C-terminal domain"/>
    <property type="match status" value="1"/>
</dbReference>
<dbReference type="InterPro" id="IPR049980">
    <property type="entry name" value="LTA4H_cat"/>
</dbReference>
<dbReference type="InterPro" id="IPR016024">
    <property type="entry name" value="ARM-type_fold"/>
</dbReference>
<dbReference type="PROSITE" id="PS51257">
    <property type="entry name" value="PROKAR_LIPOPROTEIN"/>
    <property type="match status" value="1"/>
</dbReference>
<dbReference type="GO" id="GO:0005737">
    <property type="term" value="C:cytoplasm"/>
    <property type="evidence" value="ECO:0007669"/>
    <property type="project" value="UniProtKB-SubCell"/>
</dbReference>
<keyword evidence="7" id="KW-0645">Protease</keyword>
<keyword evidence="11" id="KW-0482">Metalloprotease</keyword>
<feature type="binding site" evidence="13">
    <location>
        <begin position="576"/>
        <end position="578"/>
    </location>
    <ligand>
        <name>a peptide</name>
        <dbReference type="ChEBI" id="CHEBI:60466"/>
    </ligand>
</feature>
<dbReference type="SUPFAM" id="SSF63737">
    <property type="entry name" value="Leukotriene A4 hydrolase N-terminal domain"/>
    <property type="match status" value="1"/>
</dbReference>
<dbReference type="SUPFAM" id="SSF48371">
    <property type="entry name" value="ARM repeat"/>
    <property type="match status" value="1"/>
</dbReference>
<evidence type="ECO:0000313" key="17">
    <source>
        <dbReference type="Proteomes" id="UP000295807"/>
    </source>
</evidence>
<dbReference type="RefSeq" id="WP_132127323.1">
    <property type="nucleotide sequence ID" value="NZ_CP042432.1"/>
</dbReference>
<keyword evidence="17" id="KW-1185">Reference proteome</keyword>
<evidence type="ECO:0000256" key="1">
    <source>
        <dbReference type="ARBA" id="ARBA00000098"/>
    </source>
</evidence>
<evidence type="ECO:0000256" key="3">
    <source>
        <dbReference type="ARBA" id="ARBA00010136"/>
    </source>
</evidence>
<evidence type="ECO:0000259" key="15">
    <source>
        <dbReference type="SMART" id="SM01263"/>
    </source>
</evidence>
<dbReference type="Pfam" id="PF17900">
    <property type="entry name" value="Peptidase_M1_N"/>
    <property type="match status" value="1"/>
</dbReference>
<dbReference type="InterPro" id="IPR034015">
    <property type="entry name" value="M1_LTA4H"/>
</dbReference>
<evidence type="ECO:0000256" key="5">
    <source>
        <dbReference type="ARBA" id="ARBA00015611"/>
    </source>
</evidence>
<dbReference type="PANTHER" id="PTHR45726">
    <property type="entry name" value="LEUKOTRIENE A-4 HYDROLASE"/>
    <property type="match status" value="1"/>
</dbReference>
<organism evidence="16 17">
    <name type="scientific">Anseongella ginsenosidimutans</name>
    <dbReference type="NCBI Taxonomy" id="496056"/>
    <lineage>
        <taxon>Bacteria</taxon>
        <taxon>Pseudomonadati</taxon>
        <taxon>Bacteroidota</taxon>
        <taxon>Sphingobacteriia</taxon>
        <taxon>Sphingobacteriales</taxon>
        <taxon>Sphingobacteriaceae</taxon>
        <taxon>Anseongella</taxon>
    </lineage>
</organism>
<evidence type="ECO:0000313" key="16">
    <source>
        <dbReference type="EMBL" id="TCS89840.1"/>
    </source>
</evidence>
<evidence type="ECO:0000256" key="12">
    <source>
        <dbReference type="PIRSR" id="PIRSR634015-1"/>
    </source>
</evidence>
<comment type="caution">
    <text evidence="16">The sequence shown here is derived from an EMBL/GenBank/DDBJ whole genome shotgun (WGS) entry which is preliminary data.</text>
</comment>
<evidence type="ECO:0000256" key="6">
    <source>
        <dbReference type="ARBA" id="ARBA00022490"/>
    </source>
</evidence>
<evidence type="ECO:0000256" key="13">
    <source>
        <dbReference type="PIRSR" id="PIRSR634015-2"/>
    </source>
</evidence>
<dbReference type="InterPro" id="IPR042097">
    <property type="entry name" value="Aminopeptidase_N-like_N_sf"/>
</dbReference>
<keyword evidence="6" id="KW-0963">Cytoplasm</keyword>
<dbReference type="InterPro" id="IPR027268">
    <property type="entry name" value="Peptidase_M4/M1_CTD_sf"/>
</dbReference>
<dbReference type="InterPro" id="IPR001930">
    <property type="entry name" value="Peptidase_M1"/>
</dbReference>
<feature type="active site" description="Proton donor" evidence="12">
    <location>
        <position position="403"/>
    </location>
</feature>
<proteinExistence type="inferred from homology"/>
<dbReference type="Pfam" id="PF09127">
    <property type="entry name" value="Leuk-A4-hydro_C"/>
    <property type="match status" value="1"/>
</dbReference>
<dbReference type="GO" id="GO:0016285">
    <property type="term" value="F:alanyl aminopeptidase activity"/>
    <property type="evidence" value="ECO:0007669"/>
    <property type="project" value="UniProtKB-EC"/>
</dbReference>
<accession>A0A4R3KYZ3</accession>
<name>A0A4R3KYZ3_9SPHI</name>
<dbReference type="InterPro" id="IPR015211">
    <property type="entry name" value="Peptidase_M1_C"/>
</dbReference>
<sequence length="622" mass="70122">MNNLRFLSGACVITLALFTACTPRQKQENNTNTPMDVHSFARPSEAVVKHLDLNISVNFGNKIISGTAAWEIETSGDAREIIFDTQGLEIEKVTYGNGDPAEFSLGGEEPFLGQALSVQLENGTKKVIIHYVTSPQAAALQWLDPQQTAGKEYPYLFTQSQAILARSWIPCQDSPGIRFSYTAKVQVPRELIALMSAENPTEKSADGSYSFRQENPIPSYLMALAVGDIRFRSLGRNTGVYAEPSMIEACAKEFAGMQDMMDAAEALYGKYRWGRYDVIVLPPSFPFGGMENPELTFATPTIIAGDRSLVSLVAHELAHSWSGNLVTNATWDDFWLNEGFTVYFERRIMEAIEGRPYADMLALIGFQDLQNTIQRLGENHPDTRLMLDLKGRNPDDGVSDIAYEKGFCLLRTIEEAAGRERFDAFLKQYFNSQAFSSVTTKEFLDYYRKELIGGDSALAQQINIRQWIYEPGLPPNHPEFTSERFAAVDEALAAWKNGTTTASLQTSSWSTHEWLHFIRHLPEDMNQEQMEELDKAFQFTGSGNSELLAAWFLHTIRHRYEPAYPALEKFLVNVGRRKFLTPLYTELIKTPEGKQMAKSIYAKARPNYHFVSRQTMDELLGQ</sequence>
<evidence type="ECO:0000256" key="2">
    <source>
        <dbReference type="ARBA" id="ARBA00004496"/>
    </source>
</evidence>
<dbReference type="Gene3D" id="2.60.40.1730">
    <property type="entry name" value="tricorn interacting facor f3 domain"/>
    <property type="match status" value="1"/>
</dbReference>
<dbReference type="SMART" id="SM01263">
    <property type="entry name" value="Leuk-A4-hydro_C"/>
    <property type="match status" value="1"/>
</dbReference>
<feature type="binding site" evidence="13">
    <location>
        <begin position="286"/>
        <end position="291"/>
    </location>
    <ligand>
        <name>a peptide</name>
        <dbReference type="ChEBI" id="CHEBI:60466"/>
    </ligand>
</feature>
<dbReference type="Proteomes" id="UP000295807">
    <property type="component" value="Unassembled WGS sequence"/>
</dbReference>
<dbReference type="InterPro" id="IPR038502">
    <property type="entry name" value="M1_LTA-4_hydro/amino_C_sf"/>
</dbReference>
<feature type="binding site" evidence="14">
    <location>
        <position position="315"/>
    </location>
    <ligand>
        <name>Zn(2+)</name>
        <dbReference type="ChEBI" id="CHEBI:29105"/>
        <note>catalytic</note>
    </ligand>
</feature>
<evidence type="ECO:0000256" key="7">
    <source>
        <dbReference type="ARBA" id="ARBA00022670"/>
    </source>
</evidence>
<keyword evidence="8 14" id="KW-0479">Metal-binding</keyword>
<reference evidence="16 17" key="1">
    <citation type="submission" date="2019-03" db="EMBL/GenBank/DDBJ databases">
        <title>Genomic Encyclopedia of Type Strains, Phase IV (KMG-IV): sequencing the most valuable type-strain genomes for metagenomic binning, comparative biology and taxonomic classification.</title>
        <authorList>
            <person name="Goeker M."/>
        </authorList>
    </citation>
    <scope>NUCLEOTIDE SEQUENCE [LARGE SCALE GENOMIC DNA]</scope>
    <source>
        <strain evidence="16 17">DSM 21100</strain>
    </source>
</reference>
<evidence type="ECO:0000256" key="10">
    <source>
        <dbReference type="ARBA" id="ARBA00022833"/>
    </source>
</evidence>
<evidence type="ECO:0000256" key="9">
    <source>
        <dbReference type="ARBA" id="ARBA00022801"/>
    </source>
</evidence>
<dbReference type="PRINTS" id="PR00756">
    <property type="entry name" value="ALADIPTASE"/>
</dbReference>
<comment type="similarity">
    <text evidence="3">Belongs to the peptidase M1 family.</text>
</comment>
<keyword evidence="10 14" id="KW-0862">Zinc</keyword>
<dbReference type="Pfam" id="PF01433">
    <property type="entry name" value="Peptidase_M1"/>
    <property type="match status" value="1"/>
</dbReference>
<dbReference type="SUPFAM" id="SSF55486">
    <property type="entry name" value="Metalloproteases ('zincins'), catalytic domain"/>
    <property type="match status" value="1"/>
</dbReference>
<dbReference type="Gene3D" id="1.10.390.10">
    <property type="entry name" value="Neutral Protease Domain 2"/>
    <property type="match status" value="1"/>
</dbReference>
<feature type="binding site" evidence="13">
    <location>
        <begin position="159"/>
        <end position="161"/>
    </location>
    <ligand>
        <name>a peptide</name>
        <dbReference type="ChEBI" id="CHEBI:60466"/>
    </ligand>
</feature>
<evidence type="ECO:0000256" key="11">
    <source>
        <dbReference type="ARBA" id="ARBA00023049"/>
    </source>
</evidence>
<feature type="domain" description="Peptidase M1 leukotriene A4 hydrolase/aminopeptidase C-terminal" evidence="15">
    <location>
        <begin position="482"/>
        <end position="620"/>
    </location>
</feature>
<dbReference type="CDD" id="cd09599">
    <property type="entry name" value="M1_LTA4H"/>
    <property type="match status" value="1"/>
</dbReference>
<dbReference type="Gene3D" id="3.30.2010.30">
    <property type="match status" value="1"/>
</dbReference>
<feature type="active site" description="Proton acceptor" evidence="12">
    <location>
        <position position="316"/>
    </location>
</feature>
<keyword evidence="16" id="KW-0031">Aminopeptidase</keyword>
<feature type="binding site" evidence="14">
    <location>
        <position position="338"/>
    </location>
    <ligand>
        <name>Zn(2+)</name>
        <dbReference type="ChEBI" id="CHEBI:29105"/>
        <note>catalytic</note>
    </ligand>
</feature>
<dbReference type="EC" id="3.4.11.2" evidence="4"/>
<dbReference type="InterPro" id="IPR045357">
    <property type="entry name" value="Aminopeptidase_N-like_N"/>
</dbReference>
<dbReference type="EMBL" id="SMAD01000001">
    <property type="protein sequence ID" value="TCS89840.1"/>
    <property type="molecule type" value="Genomic_DNA"/>
</dbReference>
<dbReference type="FunFam" id="3.30.2010.30:FF:000001">
    <property type="entry name" value="Leukotriene A(4) hydrolase"/>
    <property type="match status" value="1"/>
</dbReference>
<dbReference type="OrthoDB" id="100605at2"/>
<comment type="catalytic activity">
    <reaction evidence="1">
        <text>Release of an N-terminal amino acid, Xaa-|-Yaa- from a peptide, amide or arylamide. Xaa is preferably Ala, but may be most amino acids including Pro (slow action). When a terminal hydrophobic residue is followed by a prolyl residue, the two may be released as an intact Xaa-Pro dipeptide.</text>
        <dbReference type="EC" id="3.4.11.2"/>
    </reaction>
</comment>
<evidence type="ECO:0000256" key="14">
    <source>
        <dbReference type="PIRSR" id="PIRSR634015-3"/>
    </source>
</evidence>
<comment type="cofactor">
    <cofactor evidence="14">
        <name>Zn(2+)</name>
        <dbReference type="ChEBI" id="CHEBI:29105"/>
    </cofactor>
    <text evidence="14">Binds 1 zinc ion per subunit.</text>
</comment>
<keyword evidence="9 16" id="KW-0378">Hydrolase</keyword>
<dbReference type="InterPro" id="IPR014782">
    <property type="entry name" value="Peptidase_M1_dom"/>
</dbReference>
<dbReference type="GO" id="GO:0006508">
    <property type="term" value="P:proteolysis"/>
    <property type="evidence" value="ECO:0007669"/>
    <property type="project" value="UniProtKB-KW"/>
</dbReference>
<comment type="subcellular location">
    <subcellularLocation>
        <location evidence="2">Cytoplasm</location>
    </subcellularLocation>
</comment>
<dbReference type="PANTHER" id="PTHR45726:SF3">
    <property type="entry name" value="LEUKOTRIENE A-4 HYDROLASE"/>
    <property type="match status" value="1"/>
</dbReference>
<dbReference type="AlphaFoldDB" id="A0A4R3KYZ3"/>
<dbReference type="GO" id="GO:0008270">
    <property type="term" value="F:zinc ion binding"/>
    <property type="evidence" value="ECO:0007669"/>
    <property type="project" value="InterPro"/>
</dbReference>
<gene>
    <name evidence="16" type="ORF">EDD80_10137</name>
</gene>